<dbReference type="InterPro" id="IPR036944">
    <property type="entry name" value="PPIase_FKBP_N_sf"/>
</dbReference>
<feature type="chain" id="PRO_5012928752" description="Peptidyl-prolyl cis-trans isomerase" evidence="7">
    <location>
        <begin position="19"/>
        <end position="232"/>
    </location>
</feature>
<sequence>MKKYFVAAFALGTLAVHAQKTTPKKTTPVKTTKSTAVLKSLNDSVSYAIGMSVANFYSQQGIKNLNTTLVSKAINDVFGKKNSLLTEEEAQLAVMRFLNPNVFKTIEAGEKFLAQNKSKPGVKTTASGLQYEVIKEGNGKKPVATDTVEVNYAGTLIDGTEFDNSYKRGSSISFPLNGVIRGWTEALQLMPVGSKYKLYIPYKLAYGMNDMGHIPGGSVLIFEVELLNIKGK</sequence>
<keyword evidence="4 5" id="KW-0413">Isomerase</keyword>
<dbReference type="PANTHER" id="PTHR43811:SF19">
    <property type="entry name" value="39 KDA FK506-BINDING NUCLEAR PROTEIN"/>
    <property type="match status" value="1"/>
</dbReference>
<dbReference type="Gene3D" id="3.10.50.40">
    <property type="match status" value="1"/>
</dbReference>
<keyword evidence="10" id="KW-1185">Reference proteome</keyword>
<gene>
    <name evidence="9" type="ORF">SAMN02745131_03708</name>
</gene>
<dbReference type="AlphaFoldDB" id="A0A1M5F393"/>
<evidence type="ECO:0000256" key="4">
    <source>
        <dbReference type="ARBA" id="ARBA00023235"/>
    </source>
</evidence>
<dbReference type="STRING" id="1121884.SAMN02745131_03708"/>
<evidence type="ECO:0000256" key="7">
    <source>
        <dbReference type="SAM" id="SignalP"/>
    </source>
</evidence>
<dbReference type="PROSITE" id="PS50059">
    <property type="entry name" value="FKBP_PPIASE"/>
    <property type="match status" value="1"/>
</dbReference>
<evidence type="ECO:0000313" key="10">
    <source>
        <dbReference type="Proteomes" id="UP000184048"/>
    </source>
</evidence>
<dbReference type="Proteomes" id="UP000184048">
    <property type="component" value="Unassembled WGS sequence"/>
</dbReference>
<dbReference type="OrthoDB" id="9814548at2"/>
<evidence type="ECO:0000313" key="9">
    <source>
        <dbReference type="EMBL" id="SHF85975.1"/>
    </source>
</evidence>
<dbReference type="GO" id="GO:0006457">
    <property type="term" value="P:protein folding"/>
    <property type="evidence" value="ECO:0007669"/>
    <property type="project" value="InterPro"/>
</dbReference>
<dbReference type="PANTHER" id="PTHR43811">
    <property type="entry name" value="FKBP-TYPE PEPTIDYL-PROLYL CIS-TRANS ISOMERASE FKPA"/>
    <property type="match status" value="1"/>
</dbReference>
<evidence type="ECO:0000256" key="2">
    <source>
        <dbReference type="ARBA" id="ARBA00006577"/>
    </source>
</evidence>
<keyword evidence="7" id="KW-0732">Signal</keyword>
<dbReference type="RefSeq" id="WP_072836832.1">
    <property type="nucleotide sequence ID" value="NZ_FQUU01000021.1"/>
</dbReference>
<protein>
    <recommendedName>
        <fullName evidence="6">Peptidyl-prolyl cis-trans isomerase</fullName>
        <ecNumber evidence="6">5.2.1.8</ecNumber>
    </recommendedName>
</protein>
<proteinExistence type="inferred from homology"/>
<dbReference type="Pfam" id="PF01346">
    <property type="entry name" value="FKBP_N"/>
    <property type="match status" value="1"/>
</dbReference>
<name>A0A1M5F393_9BACT</name>
<dbReference type="GO" id="GO:0003755">
    <property type="term" value="F:peptidyl-prolyl cis-trans isomerase activity"/>
    <property type="evidence" value="ECO:0007669"/>
    <property type="project" value="UniProtKB-UniRule"/>
</dbReference>
<dbReference type="EC" id="5.2.1.8" evidence="6"/>
<dbReference type="InterPro" id="IPR000774">
    <property type="entry name" value="PPIase_FKBP_N"/>
</dbReference>
<accession>A0A1M5F393</accession>
<dbReference type="Pfam" id="PF00254">
    <property type="entry name" value="FKBP_C"/>
    <property type="match status" value="1"/>
</dbReference>
<comment type="similarity">
    <text evidence="2 6">Belongs to the FKBP-type PPIase family.</text>
</comment>
<comment type="catalytic activity">
    <reaction evidence="1 5 6">
        <text>[protein]-peptidylproline (omega=180) = [protein]-peptidylproline (omega=0)</text>
        <dbReference type="Rhea" id="RHEA:16237"/>
        <dbReference type="Rhea" id="RHEA-COMP:10747"/>
        <dbReference type="Rhea" id="RHEA-COMP:10748"/>
        <dbReference type="ChEBI" id="CHEBI:83833"/>
        <dbReference type="ChEBI" id="CHEBI:83834"/>
        <dbReference type="EC" id="5.2.1.8"/>
    </reaction>
</comment>
<feature type="domain" description="PPIase FKBP-type" evidence="8">
    <location>
        <begin position="145"/>
        <end position="230"/>
    </location>
</feature>
<dbReference type="EMBL" id="FQUU01000021">
    <property type="protein sequence ID" value="SHF85975.1"/>
    <property type="molecule type" value="Genomic_DNA"/>
</dbReference>
<dbReference type="InterPro" id="IPR046357">
    <property type="entry name" value="PPIase_dom_sf"/>
</dbReference>
<evidence type="ECO:0000256" key="6">
    <source>
        <dbReference type="RuleBase" id="RU003915"/>
    </source>
</evidence>
<dbReference type="InterPro" id="IPR001179">
    <property type="entry name" value="PPIase_FKBP_dom"/>
</dbReference>
<evidence type="ECO:0000259" key="8">
    <source>
        <dbReference type="PROSITE" id="PS50059"/>
    </source>
</evidence>
<evidence type="ECO:0000256" key="3">
    <source>
        <dbReference type="ARBA" id="ARBA00023110"/>
    </source>
</evidence>
<feature type="signal peptide" evidence="7">
    <location>
        <begin position="1"/>
        <end position="18"/>
    </location>
</feature>
<dbReference type="SUPFAM" id="SSF54534">
    <property type="entry name" value="FKBP-like"/>
    <property type="match status" value="1"/>
</dbReference>
<reference evidence="9 10" key="1">
    <citation type="submission" date="2016-11" db="EMBL/GenBank/DDBJ databases">
        <authorList>
            <person name="Jaros S."/>
            <person name="Januszkiewicz K."/>
            <person name="Wedrychowicz H."/>
        </authorList>
    </citation>
    <scope>NUCLEOTIDE SEQUENCE [LARGE SCALE GENOMIC DNA]</scope>
    <source>
        <strain evidence="9 10">DSM 18119</strain>
    </source>
</reference>
<evidence type="ECO:0000256" key="1">
    <source>
        <dbReference type="ARBA" id="ARBA00000971"/>
    </source>
</evidence>
<organism evidence="9 10">
    <name type="scientific">Flavisolibacter ginsengisoli DSM 18119</name>
    <dbReference type="NCBI Taxonomy" id="1121884"/>
    <lineage>
        <taxon>Bacteria</taxon>
        <taxon>Pseudomonadati</taxon>
        <taxon>Bacteroidota</taxon>
        <taxon>Chitinophagia</taxon>
        <taxon>Chitinophagales</taxon>
        <taxon>Chitinophagaceae</taxon>
        <taxon>Flavisolibacter</taxon>
    </lineage>
</organism>
<evidence type="ECO:0000256" key="5">
    <source>
        <dbReference type="PROSITE-ProRule" id="PRU00277"/>
    </source>
</evidence>
<dbReference type="FunFam" id="3.10.50.40:FF:000006">
    <property type="entry name" value="Peptidyl-prolyl cis-trans isomerase"/>
    <property type="match status" value="1"/>
</dbReference>
<keyword evidence="3 5" id="KW-0697">Rotamase</keyword>
<dbReference type="Gene3D" id="1.10.287.460">
    <property type="entry name" value="Peptidyl-prolyl cis-trans isomerase, FKBP-type, N-terminal domain"/>
    <property type="match status" value="1"/>
</dbReference>